<feature type="signal peptide" evidence="1">
    <location>
        <begin position="1"/>
        <end position="23"/>
    </location>
</feature>
<name>A0ABU8HJH4_9BACI</name>
<accession>A0ABU8HJH4</accession>
<evidence type="ECO:0000313" key="3">
    <source>
        <dbReference type="Proteomes" id="UP001312865"/>
    </source>
</evidence>
<feature type="chain" id="PRO_5046237775" description="Spore coat protein U domain-containing protein" evidence="1">
    <location>
        <begin position="24"/>
        <end position="152"/>
    </location>
</feature>
<evidence type="ECO:0000256" key="1">
    <source>
        <dbReference type="SAM" id="SignalP"/>
    </source>
</evidence>
<protein>
    <recommendedName>
        <fullName evidence="4">Spore coat protein U domain-containing protein</fullName>
    </recommendedName>
</protein>
<proteinExistence type="predicted"/>
<dbReference type="EMBL" id="JBBAXC010000026">
    <property type="protein sequence ID" value="MEI5909442.1"/>
    <property type="molecule type" value="Genomic_DNA"/>
</dbReference>
<sequence>MKKIIMSFLVLLLMVTGSNIASASKTSKFIDSKDTSSLTATTLLFSSAPNICIGGTRCGGPSKYYQVNLQEQKYIERVTVYAHDNIGDWTKAHLEAYVDGQYIGALPVYKSGSFLTFNVGKYGSNVRFYSVHESGHNNGDETQILTVDVYGY</sequence>
<evidence type="ECO:0000313" key="2">
    <source>
        <dbReference type="EMBL" id="MEI5909442.1"/>
    </source>
</evidence>
<reference evidence="2 3" key="1">
    <citation type="journal article" date="2018" name="J. Microbiol.">
        <title>Bacillus spongiae sp. nov., isolated from sponge of Jeju Island.</title>
        <authorList>
            <person name="Lee G.E."/>
            <person name="Im W.T."/>
            <person name="Park J.S."/>
        </authorList>
    </citation>
    <scope>NUCLEOTIDE SEQUENCE [LARGE SCALE GENOMIC DNA]</scope>
    <source>
        <strain evidence="2 3">135PIL107-10</strain>
    </source>
</reference>
<comment type="caution">
    <text evidence="2">The sequence shown here is derived from an EMBL/GenBank/DDBJ whole genome shotgun (WGS) entry which is preliminary data.</text>
</comment>
<dbReference type="Proteomes" id="UP001312865">
    <property type="component" value="Unassembled WGS sequence"/>
</dbReference>
<evidence type="ECO:0008006" key="4">
    <source>
        <dbReference type="Google" id="ProtNLM"/>
    </source>
</evidence>
<organism evidence="2 3">
    <name type="scientific">Bacillus spongiae</name>
    <dbReference type="NCBI Taxonomy" id="2683610"/>
    <lineage>
        <taxon>Bacteria</taxon>
        <taxon>Bacillati</taxon>
        <taxon>Bacillota</taxon>
        <taxon>Bacilli</taxon>
        <taxon>Bacillales</taxon>
        <taxon>Bacillaceae</taxon>
        <taxon>Bacillus</taxon>
    </lineage>
</organism>
<keyword evidence="1" id="KW-0732">Signal</keyword>
<gene>
    <name evidence="2" type="ORF">WAK64_20650</name>
</gene>
<keyword evidence="3" id="KW-1185">Reference proteome</keyword>
<dbReference type="RefSeq" id="WP_336588886.1">
    <property type="nucleotide sequence ID" value="NZ_JBBAXC010000026.1"/>
</dbReference>